<evidence type="ECO:0000313" key="3">
    <source>
        <dbReference type="Proteomes" id="UP000240322"/>
    </source>
</evidence>
<evidence type="ECO:0000256" key="1">
    <source>
        <dbReference type="SAM" id="MobiDB-lite"/>
    </source>
</evidence>
<proteinExistence type="predicted"/>
<dbReference type="Proteomes" id="UP000240322">
    <property type="component" value="Unassembled WGS sequence"/>
</dbReference>
<sequence length="80" mass="8916">MDTNIEADVKTEVVGFLRQTLRREAKSAAELEVQYRCAQLLLRLSGEQGTTEEYVKGYEDGYRDGRSAKATATAEEPSLT</sequence>
<organism evidence="2 3">
    <name type="scientific">Candidatus Marsarchaeota G2 archaeon OSP_D</name>
    <dbReference type="NCBI Taxonomy" id="1978157"/>
    <lineage>
        <taxon>Archaea</taxon>
        <taxon>Candidatus Marsarchaeota</taxon>
        <taxon>Candidatus Marsarchaeota group 2</taxon>
    </lineage>
</organism>
<gene>
    <name evidence="2" type="ORF">B9Q03_10555</name>
</gene>
<accession>A0A2R6AM41</accession>
<comment type="caution">
    <text evidence="2">The sequence shown here is derived from an EMBL/GenBank/DDBJ whole genome shotgun (WGS) entry which is preliminary data.</text>
</comment>
<feature type="region of interest" description="Disordered" evidence="1">
    <location>
        <begin position="61"/>
        <end position="80"/>
    </location>
</feature>
<protein>
    <submittedName>
        <fullName evidence="2">Uncharacterized protein</fullName>
    </submittedName>
</protein>
<dbReference type="AlphaFoldDB" id="A0A2R6AM41"/>
<dbReference type="EMBL" id="NEXE01000162">
    <property type="protein sequence ID" value="PSN87456.1"/>
    <property type="molecule type" value="Genomic_DNA"/>
</dbReference>
<name>A0A2R6AM41_9ARCH</name>
<evidence type="ECO:0000313" key="2">
    <source>
        <dbReference type="EMBL" id="PSN87456.1"/>
    </source>
</evidence>
<reference evidence="2 3" key="1">
    <citation type="submission" date="2017-04" db="EMBL/GenBank/DDBJ databases">
        <title>Novel microbial lineages endemic to geothermal iron-oxide mats fill important gaps in the evolutionary history of Archaea.</title>
        <authorList>
            <person name="Jay Z.J."/>
            <person name="Beam J.P."/>
            <person name="Dlakic M."/>
            <person name="Rusch D.B."/>
            <person name="Kozubal M.A."/>
            <person name="Inskeep W.P."/>
        </authorList>
    </citation>
    <scope>NUCLEOTIDE SEQUENCE [LARGE SCALE GENOMIC DNA]</scope>
    <source>
        <strain evidence="2">OSP_D</strain>
    </source>
</reference>